<evidence type="ECO:0000256" key="2">
    <source>
        <dbReference type="SAM" id="MobiDB-lite"/>
    </source>
</evidence>
<feature type="region of interest" description="Disordered" evidence="2">
    <location>
        <begin position="336"/>
        <end position="355"/>
    </location>
</feature>
<feature type="compositionally biased region" description="Polar residues" evidence="2">
    <location>
        <begin position="449"/>
        <end position="464"/>
    </location>
</feature>
<sequence>MNQSSKETQENEQNPEKKKQHKKKDQDQEKEKLKSDVSKLKETLSKTDSLRERAENAEAKISSLEQSNTALSQQINTLTLQNSQLLNELALLRNQKITNLNEDISQNKFAPIYMQPNIPPHETSKINNDIQQLQKTIYRMQEKHLEELAFRDDLIERLRANINFNAEYDQTEMNEAKKRNQKLKQQLKQQENVKQMLSKKKKNLKKNIVISEDIEDSYHSPKVPNSPTDHQILEQKYLKKKNKLTLIRQQYEELEEESRIKIKKTKENLDEVREKFQLLKKKYVDLKEDFSSLQLCYQAVVQKAEALSAELQKTSSPSKSHHAVNDFPPITIEKHSSHTKMVKHHDDKNSKEKTKYHEMKKRAERAEEDVSQLRCLIKILASNEKNFDKLNLHNQNIIGQLDALGIKIDRLEHEKEQHKISLSTQNRNMNDYQGKYSNQKKRTVEYPESYSTQKNRIESYTESYSIQKKKKKNRSSSNSPQRKKSSDFQDSDSPHRRSGYEYHDSFSSPKKRSSSAKKETRKLPQWRQFQDF</sequence>
<comment type="caution">
    <text evidence="3">The sequence shown here is derived from an EMBL/GenBank/DDBJ whole genome shotgun (WGS) entry which is preliminary data.</text>
</comment>
<feature type="compositionally biased region" description="Basic and acidic residues" evidence="2">
    <location>
        <begin position="344"/>
        <end position="355"/>
    </location>
</feature>
<dbReference type="Proteomes" id="UP001470230">
    <property type="component" value="Unassembled WGS sequence"/>
</dbReference>
<feature type="region of interest" description="Disordered" evidence="2">
    <location>
        <begin position="1"/>
        <end position="52"/>
    </location>
</feature>
<feature type="coiled-coil region" evidence="1">
    <location>
        <begin position="237"/>
        <end position="289"/>
    </location>
</feature>
<keyword evidence="4" id="KW-1185">Reference proteome</keyword>
<feature type="compositionally biased region" description="Polar residues" evidence="2">
    <location>
        <begin position="420"/>
        <end position="437"/>
    </location>
</feature>
<feature type="compositionally biased region" description="Basic and acidic residues" evidence="2">
    <location>
        <begin position="484"/>
        <end position="504"/>
    </location>
</feature>
<feature type="coiled-coil region" evidence="1">
    <location>
        <begin position="166"/>
        <end position="207"/>
    </location>
</feature>
<name>A0ABR2INZ9_9EUKA</name>
<feature type="compositionally biased region" description="Basic and acidic residues" evidence="2">
    <location>
        <begin position="24"/>
        <end position="52"/>
    </location>
</feature>
<dbReference type="EMBL" id="JAPFFF010000015">
    <property type="protein sequence ID" value="KAK8866617.1"/>
    <property type="molecule type" value="Genomic_DNA"/>
</dbReference>
<organism evidence="3 4">
    <name type="scientific">Tritrichomonas musculus</name>
    <dbReference type="NCBI Taxonomy" id="1915356"/>
    <lineage>
        <taxon>Eukaryota</taxon>
        <taxon>Metamonada</taxon>
        <taxon>Parabasalia</taxon>
        <taxon>Tritrichomonadida</taxon>
        <taxon>Tritrichomonadidae</taxon>
        <taxon>Tritrichomonas</taxon>
    </lineage>
</organism>
<proteinExistence type="predicted"/>
<gene>
    <name evidence="3" type="ORF">M9Y10_009583</name>
</gene>
<evidence type="ECO:0000256" key="1">
    <source>
        <dbReference type="SAM" id="Coils"/>
    </source>
</evidence>
<keyword evidence="1" id="KW-0175">Coiled coil</keyword>
<accession>A0ABR2INZ9</accession>
<evidence type="ECO:0000313" key="4">
    <source>
        <dbReference type="Proteomes" id="UP001470230"/>
    </source>
</evidence>
<evidence type="ECO:0000313" key="3">
    <source>
        <dbReference type="EMBL" id="KAK8866617.1"/>
    </source>
</evidence>
<reference evidence="3 4" key="1">
    <citation type="submission" date="2024-04" db="EMBL/GenBank/DDBJ databases">
        <title>Tritrichomonas musculus Genome.</title>
        <authorList>
            <person name="Alves-Ferreira E."/>
            <person name="Grigg M."/>
            <person name="Lorenzi H."/>
            <person name="Galac M."/>
        </authorList>
    </citation>
    <scope>NUCLEOTIDE SEQUENCE [LARGE SCALE GENOMIC DNA]</scope>
    <source>
        <strain evidence="3 4">EAF2021</strain>
    </source>
</reference>
<protein>
    <submittedName>
        <fullName evidence="3">Uncharacterized protein</fullName>
    </submittedName>
</protein>
<feature type="region of interest" description="Disordered" evidence="2">
    <location>
        <begin position="417"/>
        <end position="532"/>
    </location>
</feature>